<dbReference type="InterPro" id="IPR011055">
    <property type="entry name" value="Dup_hybrid_motif"/>
</dbReference>
<organism evidence="3 4">
    <name type="scientific">Brockia lithotrophica</name>
    <dbReference type="NCBI Taxonomy" id="933949"/>
    <lineage>
        <taxon>Bacteria</taxon>
        <taxon>Bacillati</taxon>
        <taxon>Bacillota</taxon>
        <taxon>Bacilli</taxon>
        <taxon>Bacillales</taxon>
        <taxon>Bacillales Family X. Incertae Sedis</taxon>
        <taxon>Brockia</taxon>
    </lineage>
</organism>
<dbReference type="CDD" id="cd12797">
    <property type="entry name" value="M23_peptidase"/>
    <property type="match status" value="1"/>
</dbReference>
<protein>
    <submittedName>
        <fullName evidence="3">Peptidase M23-like protein</fullName>
    </submittedName>
</protein>
<dbReference type="EMBL" id="RBIJ01000003">
    <property type="protein sequence ID" value="RKQ84698.1"/>
    <property type="molecule type" value="Genomic_DNA"/>
</dbReference>
<dbReference type="InterPro" id="IPR050570">
    <property type="entry name" value="Cell_wall_metabolism_enzyme"/>
</dbReference>
<name>A0A660KUH5_9BACL</name>
<comment type="caution">
    <text evidence="3">The sequence shown here is derived from an EMBL/GenBank/DDBJ whole genome shotgun (WGS) entry which is preliminary data.</text>
</comment>
<keyword evidence="1" id="KW-0732">Signal</keyword>
<evidence type="ECO:0000259" key="2">
    <source>
        <dbReference type="Pfam" id="PF01551"/>
    </source>
</evidence>
<proteinExistence type="predicted"/>
<dbReference type="Pfam" id="PF01551">
    <property type="entry name" value="Peptidase_M23"/>
    <property type="match status" value="1"/>
</dbReference>
<dbReference type="SUPFAM" id="SSF51261">
    <property type="entry name" value="Duplicated hybrid motif"/>
    <property type="match status" value="1"/>
</dbReference>
<dbReference type="OrthoDB" id="9809488at2"/>
<feature type="domain" description="M23ase beta-sheet core" evidence="2">
    <location>
        <begin position="208"/>
        <end position="307"/>
    </location>
</feature>
<dbReference type="InterPro" id="IPR016047">
    <property type="entry name" value="M23ase_b-sheet_dom"/>
</dbReference>
<evidence type="ECO:0000256" key="1">
    <source>
        <dbReference type="ARBA" id="ARBA00022729"/>
    </source>
</evidence>
<dbReference type="PANTHER" id="PTHR21666:SF289">
    <property type="entry name" value="L-ALA--D-GLU ENDOPEPTIDASE"/>
    <property type="match status" value="1"/>
</dbReference>
<dbReference type="GO" id="GO:0004222">
    <property type="term" value="F:metalloendopeptidase activity"/>
    <property type="evidence" value="ECO:0007669"/>
    <property type="project" value="TreeGrafter"/>
</dbReference>
<evidence type="ECO:0000313" key="3">
    <source>
        <dbReference type="EMBL" id="RKQ84698.1"/>
    </source>
</evidence>
<dbReference type="PANTHER" id="PTHR21666">
    <property type="entry name" value="PEPTIDASE-RELATED"/>
    <property type="match status" value="1"/>
</dbReference>
<accession>A0A660KUH5</accession>
<keyword evidence="4" id="KW-1185">Reference proteome</keyword>
<dbReference type="Proteomes" id="UP000267019">
    <property type="component" value="Unassembled WGS sequence"/>
</dbReference>
<evidence type="ECO:0000313" key="4">
    <source>
        <dbReference type="Proteomes" id="UP000267019"/>
    </source>
</evidence>
<dbReference type="Gene3D" id="2.70.70.10">
    <property type="entry name" value="Glucose Permease (Domain IIA)"/>
    <property type="match status" value="1"/>
</dbReference>
<reference evidence="3 4" key="1">
    <citation type="submission" date="2018-10" db="EMBL/GenBank/DDBJ databases">
        <title>Genomic Encyclopedia of Type Strains, Phase IV (KMG-IV): sequencing the most valuable type-strain genomes for metagenomic binning, comparative biology and taxonomic classification.</title>
        <authorList>
            <person name="Goeker M."/>
        </authorList>
    </citation>
    <scope>NUCLEOTIDE SEQUENCE [LARGE SCALE GENOMIC DNA]</scope>
    <source>
        <strain evidence="3 4">DSM 22653</strain>
    </source>
</reference>
<sequence>MAAGIVVALLGSASFGAQPAGALDVRAQDAGDVYEARMELYVAAEAMTHVPWTLLAAVDQYARSLRREGEKELVAVRLPPPLFSGVGNPSFGSADEATIDFFGGKGRDANGDGFADPDDPMDRLFSVATFLRERMGEGGPEGEDALCSALEEILGDGRACDVVPNFARIYATFGRLDLHRHVFVLPPGSRYTLQANFGAPRHFGGRRIHEGVDIFAPYGTSVRAATYGYVEVVGWNRLGGWRVGIRDLQNFYHYYAHLSGFAKGIEVGKIVAPGDVIGYVGSSGYGPPGTQGKFPPHLHYGLYRWNGRVEYAVDPAPHLRMWLREEKKGKTR</sequence>
<gene>
    <name evidence="3" type="ORF">C7438_1187</name>
</gene>
<dbReference type="AlphaFoldDB" id="A0A660KUH5"/>